<evidence type="ECO:0000313" key="8">
    <source>
        <dbReference type="Proteomes" id="UP001196565"/>
    </source>
</evidence>
<dbReference type="InterPro" id="IPR000847">
    <property type="entry name" value="LysR_HTH_N"/>
</dbReference>
<protein>
    <submittedName>
        <fullName evidence="7">LysR family transcriptional regulator</fullName>
    </submittedName>
</protein>
<evidence type="ECO:0000313" key="7">
    <source>
        <dbReference type="EMBL" id="MBW6397316.1"/>
    </source>
</evidence>
<evidence type="ECO:0000256" key="2">
    <source>
        <dbReference type="ARBA" id="ARBA00023015"/>
    </source>
</evidence>
<evidence type="ECO:0000256" key="3">
    <source>
        <dbReference type="ARBA" id="ARBA00023125"/>
    </source>
</evidence>
<dbReference type="Pfam" id="PF00126">
    <property type="entry name" value="HTH_1"/>
    <property type="match status" value="1"/>
</dbReference>
<evidence type="ECO:0000256" key="5">
    <source>
        <dbReference type="SAM" id="MobiDB-lite"/>
    </source>
</evidence>
<feature type="region of interest" description="Disordered" evidence="5">
    <location>
        <begin position="309"/>
        <end position="360"/>
    </location>
</feature>
<feature type="compositionally biased region" description="Low complexity" evidence="5">
    <location>
        <begin position="326"/>
        <end position="346"/>
    </location>
</feature>
<evidence type="ECO:0000259" key="6">
    <source>
        <dbReference type="PROSITE" id="PS50931"/>
    </source>
</evidence>
<evidence type="ECO:0000256" key="4">
    <source>
        <dbReference type="ARBA" id="ARBA00023163"/>
    </source>
</evidence>
<dbReference type="Pfam" id="PF03466">
    <property type="entry name" value="LysR_substrate"/>
    <property type="match status" value="1"/>
</dbReference>
<dbReference type="Proteomes" id="UP001196565">
    <property type="component" value="Unassembled WGS sequence"/>
</dbReference>
<keyword evidence="2" id="KW-0805">Transcription regulation</keyword>
<dbReference type="InterPro" id="IPR036390">
    <property type="entry name" value="WH_DNA-bd_sf"/>
</dbReference>
<reference evidence="7 8" key="1">
    <citation type="submission" date="2021-07" db="EMBL/GenBank/DDBJ databases">
        <authorList>
            <person name="So Y."/>
        </authorList>
    </citation>
    <scope>NUCLEOTIDE SEQUENCE [LARGE SCALE GENOMIC DNA]</scope>
    <source>
        <strain evidence="7 8">HJA6</strain>
    </source>
</reference>
<dbReference type="InterPro" id="IPR036388">
    <property type="entry name" value="WH-like_DNA-bd_sf"/>
</dbReference>
<feature type="compositionally biased region" description="Pro residues" evidence="5">
    <location>
        <begin position="311"/>
        <end position="322"/>
    </location>
</feature>
<keyword evidence="4" id="KW-0804">Transcription</keyword>
<dbReference type="EMBL" id="JAHYBZ010000002">
    <property type="protein sequence ID" value="MBW6397316.1"/>
    <property type="molecule type" value="Genomic_DNA"/>
</dbReference>
<comment type="caution">
    <text evidence="7">The sequence shown here is derived from an EMBL/GenBank/DDBJ whole genome shotgun (WGS) entry which is preliminary data.</text>
</comment>
<evidence type="ECO:0000256" key="1">
    <source>
        <dbReference type="ARBA" id="ARBA00009437"/>
    </source>
</evidence>
<name>A0ABS7A4T0_9PROT</name>
<dbReference type="Gene3D" id="1.10.10.10">
    <property type="entry name" value="Winged helix-like DNA-binding domain superfamily/Winged helix DNA-binding domain"/>
    <property type="match status" value="1"/>
</dbReference>
<keyword evidence="8" id="KW-1185">Reference proteome</keyword>
<dbReference type="SUPFAM" id="SSF46785">
    <property type="entry name" value="Winged helix' DNA-binding domain"/>
    <property type="match status" value="1"/>
</dbReference>
<accession>A0ABS7A4T0</accession>
<keyword evidence="3" id="KW-0238">DNA-binding</keyword>
<dbReference type="PANTHER" id="PTHR30427">
    <property type="entry name" value="TRANSCRIPTIONAL ACTIVATOR PROTEIN LYSR"/>
    <property type="match status" value="1"/>
</dbReference>
<gene>
    <name evidence="7" type="ORF">KPL78_05610</name>
</gene>
<sequence length="360" mass="38532">MIGGALDLLTLNLFRDAVREGSVTAAALRQGIGQPHASRLLARLQRRLGLSLLIRSGRRLVPTEAGLLFLEEVDRTLSGIDRLAETARDIAANRRAPVRLLVQSHLAHGLMPGVLRRLAVSAPGLRIDLDIRQRNRLTGWAGRADPDVVLAAWPLELVFPRREILLETSYGLAIPAGHPLARQDHIAPADLAGEDLITVRPGLSTRDWLQEMMKGFARRPRIVCETGSVLSAVQLAAEGLGLALTDPFLASRFRREAGVVFRPIKDGPRLSYCLMLRAQQPWAAPLRAAILAEARDLLAAWPGGATFTPPLVSPPHPAPPSGIPGGATPAGPTGSPGSAPVDGRSRPAPRARNSRTAAPC</sequence>
<feature type="domain" description="HTH lysR-type" evidence="6">
    <location>
        <begin position="6"/>
        <end position="63"/>
    </location>
</feature>
<dbReference type="SUPFAM" id="SSF53850">
    <property type="entry name" value="Periplasmic binding protein-like II"/>
    <property type="match status" value="1"/>
</dbReference>
<organism evidence="7 8">
    <name type="scientific">Roseomonas alba</name>
    <dbReference type="NCBI Taxonomy" id="2846776"/>
    <lineage>
        <taxon>Bacteria</taxon>
        <taxon>Pseudomonadati</taxon>
        <taxon>Pseudomonadota</taxon>
        <taxon>Alphaproteobacteria</taxon>
        <taxon>Acetobacterales</taxon>
        <taxon>Roseomonadaceae</taxon>
        <taxon>Roseomonas</taxon>
    </lineage>
</organism>
<dbReference type="Gene3D" id="3.40.190.10">
    <property type="entry name" value="Periplasmic binding protein-like II"/>
    <property type="match status" value="2"/>
</dbReference>
<dbReference type="InterPro" id="IPR005119">
    <property type="entry name" value="LysR_subst-bd"/>
</dbReference>
<dbReference type="PANTHER" id="PTHR30427:SF1">
    <property type="entry name" value="TRANSCRIPTIONAL ACTIVATOR PROTEIN LYSR"/>
    <property type="match status" value="1"/>
</dbReference>
<dbReference type="PROSITE" id="PS50931">
    <property type="entry name" value="HTH_LYSR"/>
    <property type="match status" value="1"/>
</dbReference>
<proteinExistence type="inferred from homology"/>
<comment type="similarity">
    <text evidence="1">Belongs to the LysR transcriptional regulatory family.</text>
</comment>